<accession>A0A1H0XJT8</accession>
<gene>
    <name evidence="1" type="ORF">SAMN04489764_0016</name>
    <name evidence="2" type="ORF">SAMN04489764_0039</name>
</gene>
<proteinExistence type="predicted"/>
<dbReference type="STRING" id="35622.SAMN04489764_0016"/>
<evidence type="ECO:0000313" key="1">
    <source>
        <dbReference type="EMBL" id="SDQ03180.1"/>
    </source>
</evidence>
<protein>
    <submittedName>
        <fullName evidence="1">Uncharacterized protein</fullName>
    </submittedName>
</protein>
<name>A0A1H0XJT8_9ACTN</name>
<dbReference type="AlphaFoldDB" id="A0A1H0XJT8"/>
<evidence type="ECO:0000313" key="2">
    <source>
        <dbReference type="EMBL" id="SDQ03308.1"/>
    </source>
</evidence>
<sequence length="365" mass="40728">MARTGLARRTVARWIRWLRTRHLLGLAVPGSTPRYRPGTAAGLIDDGLGNLAAEYVLAVPRDLEDENQSDENGSAAAVVELRSAVPGDRTGTPSRVLSLKSKNITDNFRNARACAHTYKTNDTAITWPRTVTPRTKTDQLRACERLRLDDLTLRRLSARHLRSILRPLFLAGATPADVAYMINHAPDGTPWPYTGLPRFMPAWLRWRLHPWLEKIRIHGADVLPSRRAEAARAAAAVHTAQLAANYAEARARRAEATPYVQAARTALAAVSSRSAVAMRRRTTRHSDQLRHDPSRWDRIDQQAAAAVASVRATEPEDVFRRDVLDRHAIPSKRTYVTARFPLLGGPLVEPEEVFHAELAVRKCEK</sequence>
<reference evidence="1 3" key="1">
    <citation type="submission" date="2016-10" db="EMBL/GenBank/DDBJ databases">
        <authorList>
            <person name="de Groot N.N."/>
        </authorList>
    </citation>
    <scope>NUCLEOTIDE SEQUENCE [LARGE SCALE GENOMIC DNA]</scope>
    <source>
        <strain evidence="1 3">DSM 43794</strain>
    </source>
</reference>
<dbReference type="Proteomes" id="UP000217103">
    <property type="component" value="Unassembled WGS sequence"/>
</dbReference>
<keyword evidence="3" id="KW-1185">Reference proteome</keyword>
<evidence type="ECO:0000313" key="3">
    <source>
        <dbReference type="Proteomes" id="UP000217103"/>
    </source>
</evidence>
<organism evidence="1 3">
    <name type="scientific">Thermostaphylospora chromogena</name>
    <dbReference type="NCBI Taxonomy" id="35622"/>
    <lineage>
        <taxon>Bacteria</taxon>
        <taxon>Bacillati</taxon>
        <taxon>Actinomycetota</taxon>
        <taxon>Actinomycetes</taxon>
        <taxon>Streptosporangiales</taxon>
        <taxon>Thermomonosporaceae</taxon>
        <taxon>Thermostaphylospora</taxon>
    </lineage>
</organism>
<dbReference type="EMBL" id="FNKK01000001">
    <property type="protein sequence ID" value="SDQ03180.1"/>
    <property type="molecule type" value="Genomic_DNA"/>
</dbReference>
<dbReference type="EMBL" id="FNKK01000001">
    <property type="protein sequence ID" value="SDQ03308.1"/>
    <property type="molecule type" value="Genomic_DNA"/>
</dbReference>